<dbReference type="InterPro" id="IPR000515">
    <property type="entry name" value="MetI-like"/>
</dbReference>
<evidence type="ECO:0000259" key="8">
    <source>
        <dbReference type="PROSITE" id="PS50928"/>
    </source>
</evidence>
<evidence type="ECO:0000256" key="4">
    <source>
        <dbReference type="ARBA" id="ARBA00022692"/>
    </source>
</evidence>
<dbReference type="EMBL" id="UGJE01000002">
    <property type="protein sequence ID" value="STQ86692.1"/>
    <property type="molecule type" value="Genomic_DNA"/>
</dbReference>
<feature type="transmembrane region" description="Helical" evidence="7">
    <location>
        <begin position="9"/>
        <end position="30"/>
    </location>
</feature>
<proteinExistence type="inferred from homology"/>
<organism evidence="9 12">
    <name type="scientific">Helicobacter muridarum</name>
    <dbReference type="NCBI Taxonomy" id="216"/>
    <lineage>
        <taxon>Bacteria</taxon>
        <taxon>Pseudomonadati</taxon>
        <taxon>Campylobacterota</taxon>
        <taxon>Epsilonproteobacteria</taxon>
        <taxon>Campylobacterales</taxon>
        <taxon>Helicobacteraceae</taxon>
        <taxon>Helicobacter</taxon>
    </lineage>
</organism>
<evidence type="ECO:0000313" key="10">
    <source>
        <dbReference type="EMBL" id="TLE00916.1"/>
    </source>
</evidence>
<name>A0A099U0E4_9HELI</name>
<reference evidence="9 12" key="2">
    <citation type="submission" date="2018-06" db="EMBL/GenBank/DDBJ databases">
        <authorList>
            <consortium name="Pathogen Informatics"/>
            <person name="Doyle S."/>
        </authorList>
    </citation>
    <scope>NUCLEOTIDE SEQUENCE [LARGE SCALE GENOMIC DNA]</scope>
    <source>
        <strain evidence="9 12">NCTC12714</strain>
    </source>
</reference>
<dbReference type="EMBL" id="JRPD02000004">
    <property type="protein sequence ID" value="TLE00916.1"/>
    <property type="molecule type" value="Genomic_DNA"/>
</dbReference>
<evidence type="ECO:0000313" key="12">
    <source>
        <dbReference type="Proteomes" id="UP000255139"/>
    </source>
</evidence>
<dbReference type="GO" id="GO:0005886">
    <property type="term" value="C:plasma membrane"/>
    <property type="evidence" value="ECO:0007669"/>
    <property type="project" value="UniProtKB-SubCell"/>
</dbReference>
<dbReference type="PROSITE" id="PS50928">
    <property type="entry name" value="ABC_TM1"/>
    <property type="match status" value="1"/>
</dbReference>
<comment type="similarity">
    <text evidence="7">Belongs to the binding-protein-dependent transport system permease family.</text>
</comment>
<evidence type="ECO:0000256" key="3">
    <source>
        <dbReference type="ARBA" id="ARBA00022475"/>
    </source>
</evidence>
<dbReference type="InterPro" id="IPR035906">
    <property type="entry name" value="MetI-like_sf"/>
</dbReference>
<evidence type="ECO:0000313" key="9">
    <source>
        <dbReference type="EMBL" id="STQ86692.1"/>
    </source>
</evidence>
<keyword evidence="2 7" id="KW-0813">Transport</keyword>
<keyword evidence="12" id="KW-1185">Reference proteome</keyword>
<keyword evidence="3" id="KW-1003">Cell membrane</keyword>
<evidence type="ECO:0000256" key="5">
    <source>
        <dbReference type="ARBA" id="ARBA00022989"/>
    </source>
</evidence>
<keyword evidence="4 7" id="KW-0812">Transmembrane</keyword>
<keyword evidence="6 7" id="KW-0472">Membrane</keyword>
<feature type="transmembrane region" description="Helical" evidence="7">
    <location>
        <begin position="209"/>
        <end position="232"/>
    </location>
</feature>
<dbReference type="OrthoDB" id="9778910at2"/>
<sequence length="350" mass="38986">MLIYISKRFMLIIPTLFGIIALNFFIIQLAPGGPVEQISAKLTNSINGESNIGSVKLSSYQGSRGLDAEFLEQLNKEYGFDKPILDRFFFVLKNFIKFDFGVSFYRETRVIDIIMEKMPTSLSLGIFSTIIIYLISIPLGIAKACRDGSNFDAITSSILAIGYAIPSFLFAILLIVLFCGGSFWDILPLKGLVSENFHELSIMGKIMDYLWHLILPLICICIGGFASLTLLVKNSFLDEIGKTYVTLAMAKGASNAVILYKHVFRNACLLLISLFPATFVGMFFSSNLLIEIIFSLDGLGLLGYDSIISRDYPVIFGTLFIFTLIGLVVNIISDVLYMIVDPRITFDKTY</sequence>
<dbReference type="STRING" id="216.LS73_01410"/>
<dbReference type="Proteomes" id="UP000029922">
    <property type="component" value="Unassembled WGS sequence"/>
</dbReference>
<dbReference type="Pfam" id="PF00528">
    <property type="entry name" value="BPD_transp_1"/>
    <property type="match status" value="1"/>
</dbReference>
<feature type="transmembrane region" description="Helical" evidence="7">
    <location>
        <begin position="268"/>
        <end position="294"/>
    </location>
</feature>
<dbReference type="AlphaFoldDB" id="A0A099U0E4"/>
<dbReference type="PANTHER" id="PTHR30465:SF66">
    <property type="entry name" value="INNER MEMBRANE ABC TRANSPORTER PERMEASE PROTEIN YEJB"/>
    <property type="match status" value="1"/>
</dbReference>
<gene>
    <name evidence="9" type="primary">yejB</name>
    <name evidence="10" type="ORF">LS73_003175</name>
    <name evidence="9" type="ORF">NCTC12714_01503</name>
</gene>
<dbReference type="PANTHER" id="PTHR30465">
    <property type="entry name" value="INNER MEMBRANE ABC TRANSPORTER"/>
    <property type="match status" value="1"/>
</dbReference>
<evidence type="ECO:0000256" key="6">
    <source>
        <dbReference type="ARBA" id="ARBA00023136"/>
    </source>
</evidence>
<feature type="transmembrane region" description="Helical" evidence="7">
    <location>
        <begin position="122"/>
        <end position="142"/>
    </location>
</feature>
<evidence type="ECO:0000256" key="2">
    <source>
        <dbReference type="ARBA" id="ARBA00022448"/>
    </source>
</evidence>
<feature type="domain" description="ABC transmembrane type-1" evidence="8">
    <location>
        <begin position="118"/>
        <end position="333"/>
    </location>
</feature>
<dbReference type="NCBIfam" id="NF011712">
    <property type="entry name" value="PRK15133.1"/>
    <property type="match status" value="1"/>
</dbReference>
<dbReference type="CDD" id="cd06261">
    <property type="entry name" value="TM_PBP2"/>
    <property type="match status" value="1"/>
</dbReference>
<feature type="transmembrane region" description="Helical" evidence="7">
    <location>
        <begin position="163"/>
        <end position="184"/>
    </location>
</feature>
<dbReference type="Gene3D" id="1.10.3720.10">
    <property type="entry name" value="MetI-like"/>
    <property type="match status" value="1"/>
</dbReference>
<dbReference type="Proteomes" id="UP000255139">
    <property type="component" value="Unassembled WGS sequence"/>
</dbReference>
<dbReference type="GO" id="GO:0042884">
    <property type="term" value="P:microcin transport"/>
    <property type="evidence" value="ECO:0007669"/>
    <property type="project" value="TreeGrafter"/>
</dbReference>
<evidence type="ECO:0000256" key="1">
    <source>
        <dbReference type="ARBA" id="ARBA00004651"/>
    </source>
</evidence>
<feature type="transmembrane region" description="Helical" evidence="7">
    <location>
        <begin position="314"/>
        <end position="340"/>
    </location>
</feature>
<accession>A0A099U0E4</accession>
<reference evidence="10 11" key="1">
    <citation type="journal article" date="2014" name="Genome Announc.">
        <title>Draft genome sequences of eight enterohepatic helicobacter species isolated from both laboratory and wild rodents.</title>
        <authorList>
            <person name="Sheh A."/>
            <person name="Shen Z."/>
            <person name="Fox J.G."/>
        </authorList>
    </citation>
    <scope>NUCLEOTIDE SEQUENCE [LARGE SCALE GENOMIC DNA]</scope>
    <source>
        <strain evidence="10 11">ST1</strain>
    </source>
</reference>
<evidence type="ECO:0000256" key="7">
    <source>
        <dbReference type="RuleBase" id="RU363032"/>
    </source>
</evidence>
<dbReference type="SUPFAM" id="SSF161098">
    <property type="entry name" value="MetI-like"/>
    <property type="match status" value="1"/>
</dbReference>
<evidence type="ECO:0000313" key="11">
    <source>
        <dbReference type="Proteomes" id="UP000029922"/>
    </source>
</evidence>
<keyword evidence="5 7" id="KW-1133">Transmembrane helix</keyword>
<dbReference type="GO" id="GO:0055085">
    <property type="term" value="P:transmembrane transport"/>
    <property type="evidence" value="ECO:0007669"/>
    <property type="project" value="InterPro"/>
</dbReference>
<dbReference type="RefSeq" id="WP_034556880.1">
    <property type="nucleotide sequence ID" value="NZ_FZML01000019.1"/>
</dbReference>
<protein>
    <submittedName>
        <fullName evidence="10">Microcin C ABC transporter permease YejB</fullName>
    </submittedName>
    <submittedName>
        <fullName evidence="9">Oligopeptide transport system permease OppB</fullName>
    </submittedName>
</protein>
<comment type="subcellular location">
    <subcellularLocation>
        <location evidence="1 7">Cell membrane</location>
        <topology evidence="1 7">Multi-pass membrane protein</topology>
    </subcellularLocation>
</comment>